<dbReference type="Gene3D" id="3.90.1300.10">
    <property type="entry name" value="Amidase signature (AS) domain"/>
    <property type="match status" value="1"/>
</dbReference>
<feature type="domain" description="Amidase" evidence="1">
    <location>
        <begin position="25"/>
        <end position="444"/>
    </location>
</feature>
<dbReference type="InterPro" id="IPR023631">
    <property type="entry name" value="Amidase_dom"/>
</dbReference>
<dbReference type="SUPFAM" id="SSF75304">
    <property type="entry name" value="Amidase signature (AS) enzymes"/>
    <property type="match status" value="1"/>
</dbReference>
<proteinExistence type="predicted"/>
<evidence type="ECO:0000313" key="2">
    <source>
        <dbReference type="EMBL" id="PXX61010.1"/>
    </source>
</evidence>
<reference evidence="2 3" key="1">
    <citation type="submission" date="2018-05" db="EMBL/GenBank/DDBJ databases">
        <title>Genomic Encyclopedia of Type Strains, Phase IV (KMG-IV): sequencing the most valuable type-strain genomes for metagenomic binning, comparative biology and taxonomic classification.</title>
        <authorList>
            <person name="Goeker M."/>
        </authorList>
    </citation>
    <scope>NUCLEOTIDE SEQUENCE [LARGE SCALE GENOMIC DNA]</scope>
    <source>
        <strain evidence="2 3">DSM 44704</strain>
    </source>
</reference>
<organism evidence="2 3">
    <name type="scientific">Nocardia tenerifensis</name>
    <dbReference type="NCBI Taxonomy" id="228006"/>
    <lineage>
        <taxon>Bacteria</taxon>
        <taxon>Bacillati</taxon>
        <taxon>Actinomycetota</taxon>
        <taxon>Actinomycetes</taxon>
        <taxon>Mycobacteriales</taxon>
        <taxon>Nocardiaceae</taxon>
        <taxon>Nocardia</taxon>
    </lineage>
</organism>
<dbReference type="PANTHER" id="PTHR11895:SF173">
    <property type="entry name" value="GLUTAMYL-TRNA AMIDOTRANSFERASE SUBUNIT A"/>
    <property type="match status" value="1"/>
</dbReference>
<dbReference type="EMBL" id="QJKF01000009">
    <property type="protein sequence ID" value="PXX61010.1"/>
    <property type="molecule type" value="Genomic_DNA"/>
</dbReference>
<evidence type="ECO:0000259" key="1">
    <source>
        <dbReference type="Pfam" id="PF01425"/>
    </source>
</evidence>
<dbReference type="GO" id="GO:0016740">
    <property type="term" value="F:transferase activity"/>
    <property type="evidence" value="ECO:0007669"/>
    <property type="project" value="UniProtKB-KW"/>
</dbReference>
<dbReference type="Pfam" id="PF01425">
    <property type="entry name" value="Amidase"/>
    <property type="match status" value="1"/>
</dbReference>
<name>A0A318JX79_9NOCA</name>
<dbReference type="Proteomes" id="UP000247569">
    <property type="component" value="Unassembled WGS sequence"/>
</dbReference>
<keyword evidence="3" id="KW-1185">Reference proteome</keyword>
<gene>
    <name evidence="2" type="ORF">DFR70_109201</name>
</gene>
<dbReference type="PANTHER" id="PTHR11895">
    <property type="entry name" value="TRANSAMIDASE"/>
    <property type="match status" value="1"/>
</dbReference>
<evidence type="ECO:0000313" key="3">
    <source>
        <dbReference type="Proteomes" id="UP000247569"/>
    </source>
</evidence>
<sequence>MTDPADLPATDLLAGYRAKTLSPVEAVDAVLARIERWEPHINALYTRYAEDARAEAAASAERWRRGEPAGALDGVPLTVKENIETAGCPTPLGSAATDLTPAQANSPTADRIREAAGIIVGKTTMPDYGMSSSGLSSFHGTTRNPWNLARNPGGSSSGAGAAAAAGYGPIHYGTDIGGSIRLPAGWCGVVGFKPSFGRIPVVPPYLGRTIGPLTRTVADAALATSVAAVPDRRDHTAAPALATDWAAAVEPLALAGVRVGLMAEAGAGWPVEPAIGAAVADVAELLAALGARVAKVEPIMTDHMLAGLNDFWRARFWSELRTLPSSRSEKIAPYIHGWLAGADNLTGAAVFDGYSQFDAMSVAAERRLDAVDFLAMPTSPVAAWPVELTVPGDNPTLPFRHIGFTVPFNAGGHPAISMNCGWSADGTAIGVQFVGRRYDDVRLLRLAAAFERARPAQNPWPQPPVSP</sequence>
<accession>A0A318JX79</accession>
<keyword evidence="2" id="KW-0808">Transferase</keyword>
<protein>
    <submittedName>
        <fullName evidence="2">Aspartyl-tRNA(Asn)/glutamyl-tRNA(Gln) amidotransferase subunit A</fullName>
    </submittedName>
</protein>
<dbReference type="OrthoDB" id="182039at2"/>
<dbReference type="InterPro" id="IPR036928">
    <property type="entry name" value="AS_sf"/>
</dbReference>
<dbReference type="NCBIfam" id="NF005450">
    <property type="entry name" value="PRK07042.1"/>
    <property type="match status" value="1"/>
</dbReference>
<dbReference type="InterPro" id="IPR000120">
    <property type="entry name" value="Amidase"/>
</dbReference>
<comment type="caution">
    <text evidence="2">The sequence shown here is derived from an EMBL/GenBank/DDBJ whole genome shotgun (WGS) entry which is preliminary data.</text>
</comment>
<dbReference type="RefSeq" id="WP_110293748.1">
    <property type="nucleotide sequence ID" value="NZ_QJKF01000009.1"/>
</dbReference>
<dbReference type="AlphaFoldDB" id="A0A318JX79"/>